<dbReference type="GO" id="GO:0005634">
    <property type="term" value="C:nucleus"/>
    <property type="evidence" value="ECO:0007669"/>
    <property type="project" value="TreeGrafter"/>
</dbReference>
<dbReference type="GO" id="GO:0047326">
    <property type="term" value="F:inositol-1,3,4,6-tetrakisphosphate 5-kinase activity"/>
    <property type="evidence" value="ECO:0007669"/>
    <property type="project" value="RHEA"/>
</dbReference>
<dbReference type="EC" id="2.7.-.-" evidence="8"/>
<name>A0A196SC64_BLAHN</name>
<evidence type="ECO:0000256" key="6">
    <source>
        <dbReference type="ARBA" id="ARBA00036164"/>
    </source>
</evidence>
<reference evidence="9 10" key="1">
    <citation type="submission" date="2016-05" db="EMBL/GenBank/DDBJ databases">
        <title>Nuclear genome of Blastocystis sp. subtype 1 NandII.</title>
        <authorList>
            <person name="Gentekaki E."/>
            <person name="Curtis B."/>
            <person name="Stairs C."/>
            <person name="Eme L."/>
            <person name="Herman E."/>
            <person name="Klimes V."/>
            <person name="Arias M.C."/>
            <person name="Elias M."/>
            <person name="Hilliou F."/>
            <person name="Klute M."/>
            <person name="Malik S.-B."/>
            <person name="Pightling A."/>
            <person name="Rachubinski R."/>
            <person name="Salas D."/>
            <person name="Schlacht A."/>
            <person name="Suga H."/>
            <person name="Archibald J."/>
            <person name="Ball S.G."/>
            <person name="Clark G."/>
            <person name="Dacks J."/>
            <person name="Van Der Giezen M."/>
            <person name="Tsaousis A."/>
            <person name="Roger A."/>
        </authorList>
    </citation>
    <scope>NUCLEOTIDE SEQUENCE [LARGE SCALE GENOMIC DNA]</scope>
    <source>
        <strain evidence="10">ATCC 50177 / NandII</strain>
    </source>
</reference>
<evidence type="ECO:0000313" key="9">
    <source>
        <dbReference type="EMBL" id="OAO14640.1"/>
    </source>
</evidence>
<evidence type="ECO:0000256" key="8">
    <source>
        <dbReference type="RuleBase" id="RU363090"/>
    </source>
</evidence>
<dbReference type="Gene3D" id="3.30.470.160">
    <property type="entry name" value="Inositol polyphosphate kinase"/>
    <property type="match status" value="1"/>
</dbReference>
<sequence>MENAPIEAFANQVGGHTFALQNQGMLHQGHCILKQLQDCGRGDREVAFYTTIAEKYPEFTQWIAGFHGVKEVEENGIKGRFMALDDLTFGYNKPSVIDLKIGTKTWEEDAPKEKIERESKKYPLQRIIGFRLTGMRVYNAQTGDFDVYNKKFGYSQTEATLPSMFATFFSPIPEARRTDVIRSVISQLQPILAWFSVPGRLQFICSSVLIVFDGAGEDPKPIVRVVDFAHVRQLDASSRDEGCIVGLQRIIKELQALL</sequence>
<dbReference type="EMBL" id="LXWW01000228">
    <property type="protein sequence ID" value="OAO14640.1"/>
    <property type="molecule type" value="Genomic_DNA"/>
</dbReference>
<dbReference type="GO" id="GO:0005524">
    <property type="term" value="F:ATP binding"/>
    <property type="evidence" value="ECO:0007669"/>
    <property type="project" value="UniProtKB-KW"/>
</dbReference>
<dbReference type="InterPro" id="IPR005522">
    <property type="entry name" value="IPK"/>
</dbReference>
<dbReference type="GO" id="GO:0008440">
    <property type="term" value="F:inositol-1,4,5-trisphosphate 3-kinase activity"/>
    <property type="evidence" value="ECO:0007669"/>
    <property type="project" value="TreeGrafter"/>
</dbReference>
<evidence type="ECO:0000313" key="10">
    <source>
        <dbReference type="Proteomes" id="UP000078348"/>
    </source>
</evidence>
<comment type="similarity">
    <text evidence="1 8">Belongs to the inositol phosphokinase (IPK) family.</text>
</comment>
<dbReference type="GO" id="GO:0032958">
    <property type="term" value="P:inositol phosphate biosynthetic process"/>
    <property type="evidence" value="ECO:0007669"/>
    <property type="project" value="InterPro"/>
</dbReference>
<evidence type="ECO:0000256" key="7">
    <source>
        <dbReference type="ARBA" id="ARBA00036525"/>
    </source>
</evidence>
<proteinExistence type="inferred from homology"/>
<dbReference type="OrthoDB" id="338650at2759"/>
<dbReference type="PANTHER" id="PTHR12400:SF51">
    <property type="entry name" value="INOSITOL POLYPHOSPHATE MULTIKINASE"/>
    <property type="match status" value="1"/>
</dbReference>
<dbReference type="GO" id="GO:0005737">
    <property type="term" value="C:cytoplasm"/>
    <property type="evidence" value="ECO:0007669"/>
    <property type="project" value="TreeGrafter"/>
</dbReference>
<gene>
    <name evidence="9" type="ORF">AV274_3684</name>
</gene>
<evidence type="ECO:0000256" key="5">
    <source>
        <dbReference type="ARBA" id="ARBA00022840"/>
    </source>
</evidence>
<accession>A0A196SC64</accession>
<organism evidence="9 10">
    <name type="scientific">Blastocystis sp. subtype 1 (strain ATCC 50177 / NandII)</name>
    <dbReference type="NCBI Taxonomy" id="478820"/>
    <lineage>
        <taxon>Eukaryota</taxon>
        <taxon>Sar</taxon>
        <taxon>Stramenopiles</taxon>
        <taxon>Bigyra</taxon>
        <taxon>Opalozoa</taxon>
        <taxon>Opalinata</taxon>
        <taxon>Blastocystidae</taxon>
        <taxon>Blastocystis</taxon>
    </lineage>
</organism>
<evidence type="ECO:0000256" key="4">
    <source>
        <dbReference type="ARBA" id="ARBA00022777"/>
    </source>
</evidence>
<comment type="catalytic activity">
    <reaction evidence="6">
        <text>1D-myo-inositol 1,4,5-trisphosphate + 2 ATP = 1D-myo-inositol 1,3,4,5,6-pentakisphosphate + 2 ADP + 2 H(+)</text>
        <dbReference type="Rhea" id="RHEA:32359"/>
        <dbReference type="ChEBI" id="CHEBI:15378"/>
        <dbReference type="ChEBI" id="CHEBI:30616"/>
        <dbReference type="ChEBI" id="CHEBI:57733"/>
        <dbReference type="ChEBI" id="CHEBI:203600"/>
        <dbReference type="ChEBI" id="CHEBI:456216"/>
        <dbReference type="EC" id="2.7.1.151"/>
    </reaction>
</comment>
<comment type="caution">
    <text evidence="9">The sequence shown here is derived from an EMBL/GenBank/DDBJ whole genome shotgun (WGS) entry which is preliminary data.</text>
</comment>
<protein>
    <recommendedName>
        <fullName evidence="8">Kinase</fullName>
        <ecNumber evidence="8">2.7.-.-</ecNumber>
    </recommendedName>
</protein>
<keyword evidence="2 8" id="KW-0808">Transferase</keyword>
<keyword evidence="5" id="KW-0067">ATP-binding</keyword>
<evidence type="ECO:0000256" key="3">
    <source>
        <dbReference type="ARBA" id="ARBA00022741"/>
    </source>
</evidence>
<evidence type="ECO:0000256" key="1">
    <source>
        <dbReference type="ARBA" id="ARBA00007374"/>
    </source>
</evidence>
<dbReference type="SUPFAM" id="SSF56104">
    <property type="entry name" value="SAICAR synthase-like"/>
    <property type="match status" value="1"/>
</dbReference>
<dbReference type="AlphaFoldDB" id="A0A196SC64"/>
<comment type="catalytic activity">
    <reaction evidence="7">
        <text>1D-myo-inositol 1,3,4,6-tetrakisphosphate + ATP = 1D-myo-inositol 1,3,4,5,6-pentakisphosphate + ADP + H(+)</text>
        <dbReference type="Rhea" id="RHEA:12717"/>
        <dbReference type="ChEBI" id="CHEBI:15378"/>
        <dbReference type="ChEBI" id="CHEBI:30616"/>
        <dbReference type="ChEBI" id="CHEBI:57660"/>
        <dbReference type="ChEBI" id="CHEBI:57733"/>
        <dbReference type="ChEBI" id="CHEBI:456216"/>
        <dbReference type="EC" id="2.7.1.140"/>
    </reaction>
</comment>
<evidence type="ECO:0000256" key="2">
    <source>
        <dbReference type="ARBA" id="ARBA00022679"/>
    </source>
</evidence>
<dbReference type="Pfam" id="PF03770">
    <property type="entry name" value="IPK"/>
    <property type="match status" value="1"/>
</dbReference>
<keyword evidence="10" id="KW-1185">Reference proteome</keyword>
<keyword evidence="4 8" id="KW-0418">Kinase</keyword>
<dbReference type="InterPro" id="IPR038286">
    <property type="entry name" value="IPK_sf"/>
</dbReference>
<dbReference type="Proteomes" id="UP000078348">
    <property type="component" value="Unassembled WGS sequence"/>
</dbReference>
<dbReference type="STRING" id="478820.A0A196SC64"/>
<keyword evidence="3" id="KW-0547">Nucleotide-binding</keyword>
<dbReference type="PANTHER" id="PTHR12400">
    <property type="entry name" value="INOSITOL POLYPHOSPHATE KINASE"/>
    <property type="match status" value="1"/>
</dbReference>